<dbReference type="GO" id="GO:0090374">
    <property type="term" value="P:oligopeptide export from mitochondrion"/>
    <property type="evidence" value="ECO:0007669"/>
    <property type="project" value="TreeGrafter"/>
</dbReference>
<name>A0A645FI66_9ZZZZ</name>
<dbReference type="GO" id="GO:0005743">
    <property type="term" value="C:mitochondrial inner membrane"/>
    <property type="evidence" value="ECO:0007669"/>
    <property type="project" value="TreeGrafter"/>
</dbReference>
<evidence type="ECO:0000313" key="1">
    <source>
        <dbReference type="EMBL" id="MPN13039.1"/>
    </source>
</evidence>
<sequence>MVLKDPKILVLDEATSSLDSISEHAIQDALERVMVGRTSIVIAHRLSTVLAADHILVVKDGVIAEQGTHDTLLQQDGVYRELYETQFKRVLEHEAEQNGSRENS</sequence>
<dbReference type="PANTHER" id="PTHR43394:SF1">
    <property type="entry name" value="ATP-BINDING CASSETTE SUB-FAMILY B MEMBER 10, MITOCHONDRIAL"/>
    <property type="match status" value="1"/>
</dbReference>
<gene>
    <name evidence="1" type="ORF">SDC9_160359</name>
</gene>
<dbReference type="Gene3D" id="3.40.50.300">
    <property type="entry name" value="P-loop containing nucleotide triphosphate hydrolases"/>
    <property type="match status" value="1"/>
</dbReference>
<dbReference type="PANTHER" id="PTHR43394">
    <property type="entry name" value="ATP-DEPENDENT PERMEASE MDL1, MITOCHONDRIAL"/>
    <property type="match status" value="1"/>
</dbReference>
<dbReference type="InterPro" id="IPR039421">
    <property type="entry name" value="Type_1_exporter"/>
</dbReference>
<dbReference type="EMBL" id="VSSQ01059490">
    <property type="protein sequence ID" value="MPN13039.1"/>
    <property type="molecule type" value="Genomic_DNA"/>
</dbReference>
<keyword evidence="1" id="KW-0547">Nucleotide-binding</keyword>
<proteinExistence type="predicted"/>
<dbReference type="InterPro" id="IPR027417">
    <property type="entry name" value="P-loop_NTPase"/>
</dbReference>
<protein>
    <submittedName>
        <fullName evidence="1">Putative ABC transporter ATP-binding protein</fullName>
    </submittedName>
</protein>
<dbReference type="SUPFAM" id="SSF52540">
    <property type="entry name" value="P-loop containing nucleoside triphosphate hydrolases"/>
    <property type="match status" value="1"/>
</dbReference>
<organism evidence="1">
    <name type="scientific">bioreactor metagenome</name>
    <dbReference type="NCBI Taxonomy" id="1076179"/>
    <lineage>
        <taxon>unclassified sequences</taxon>
        <taxon>metagenomes</taxon>
        <taxon>ecological metagenomes</taxon>
    </lineage>
</organism>
<comment type="caution">
    <text evidence="1">The sequence shown here is derived from an EMBL/GenBank/DDBJ whole genome shotgun (WGS) entry which is preliminary data.</text>
</comment>
<dbReference type="GO" id="GO:0005524">
    <property type="term" value="F:ATP binding"/>
    <property type="evidence" value="ECO:0007669"/>
    <property type="project" value="UniProtKB-KW"/>
</dbReference>
<keyword evidence="1" id="KW-0067">ATP-binding</keyword>
<accession>A0A645FI66</accession>
<dbReference type="GO" id="GO:0015421">
    <property type="term" value="F:ABC-type oligopeptide transporter activity"/>
    <property type="evidence" value="ECO:0007669"/>
    <property type="project" value="TreeGrafter"/>
</dbReference>
<reference evidence="1" key="1">
    <citation type="submission" date="2019-08" db="EMBL/GenBank/DDBJ databases">
        <authorList>
            <person name="Kucharzyk K."/>
            <person name="Murdoch R.W."/>
            <person name="Higgins S."/>
            <person name="Loffler F."/>
        </authorList>
    </citation>
    <scope>NUCLEOTIDE SEQUENCE</scope>
</reference>
<dbReference type="AlphaFoldDB" id="A0A645FI66"/>